<evidence type="ECO:0000313" key="6">
    <source>
        <dbReference type="Proteomes" id="UP000694864"/>
    </source>
</evidence>
<dbReference type="InterPro" id="IPR011333">
    <property type="entry name" value="SKP1/BTB/POZ_sf"/>
</dbReference>
<dbReference type="Proteomes" id="UP000694864">
    <property type="component" value="Chromosome 11"/>
</dbReference>
<evidence type="ECO:0000313" key="7">
    <source>
        <dbReference type="RefSeq" id="XP_019087547.1"/>
    </source>
</evidence>
<feature type="compositionally biased region" description="Basic residues" evidence="4">
    <location>
        <begin position="327"/>
        <end position="336"/>
    </location>
</feature>
<reference evidence="6" key="1">
    <citation type="journal article" date="2014" name="Nat. Commun.">
        <title>The emerging biofuel crop Camelina sativa retains a highly undifferentiated hexaploid genome structure.</title>
        <authorList>
            <person name="Kagale S."/>
            <person name="Koh C."/>
            <person name="Nixon J."/>
            <person name="Bollina V."/>
            <person name="Clarke W.E."/>
            <person name="Tuteja R."/>
            <person name="Spillane C."/>
            <person name="Robinson S.J."/>
            <person name="Links M.G."/>
            <person name="Clarke C."/>
            <person name="Higgins E.E."/>
            <person name="Huebert T."/>
            <person name="Sharpe A.G."/>
            <person name="Parkin I.A."/>
        </authorList>
    </citation>
    <scope>NUCLEOTIDE SEQUENCE [LARGE SCALE GENOMIC DNA]</scope>
    <source>
        <strain evidence="6">cv. DH55</strain>
    </source>
</reference>
<dbReference type="SUPFAM" id="SSF54695">
    <property type="entry name" value="POZ domain"/>
    <property type="match status" value="1"/>
</dbReference>
<dbReference type="RefSeq" id="XP_019087547.1">
    <property type="nucleotide sequence ID" value="XM_019232002.1"/>
</dbReference>
<evidence type="ECO:0000259" key="5">
    <source>
        <dbReference type="PROSITE" id="PS51649"/>
    </source>
</evidence>
<proteinExistence type="inferred from homology"/>
<dbReference type="PROSITE" id="PS51649">
    <property type="entry name" value="NPH3"/>
    <property type="match status" value="1"/>
</dbReference>
<dbReference type="Pfam" id="PF03000">
    <property type="entry name" value="NPH3"/>
    <property type="match status" value="1"/>
</dbReference>
<dbReference type="PANTHER" id="PTHR32370">
    <property type="entry name" value="OS12G0117600 PROTEIN"/>
    <property type="match status" value="1"/>
</dbReference>
<accession>A0ABM1QLA9</accession>
<feature type="region of interest" description="Disordered" evidence="4">
    <location>
        <begin position="284"/>
        <end position="336"/>
    </location>
</feature>
<name>A0ABM1QLA9_CAMSA</name>
<dbReference type="InterPro" id="IPR043454">
    <property type="entry name" value="NPH3/RPT2-like"/>
</dbReference>
<feature type="domain" description="NPH3" evidence="5">
    <location>
        <begin position="1"/>
        <end position="255"/>
    </location>
</feature>
<evidence type="ECO:0000256" key="2">
    <source>
        <dbReference type="ARBA" id="ARBA00022786"/>
    </source>
</evidence>
<organism evidence="6 7">
    <name type="scientific">Camelina sativa</name>
    <name type="common">False flax</name>
    <name type="synonym">Myagrum sativum</name>
    <dbReference type="NCBI Taxonomy" id="90675"/>
    <lineage>
        <taxon>Eukaryota</taxon>
        <taxon>Viridiplantae</taxon>
        <taxon>Streptophyta</taxon>
        <taxon>Embryophyta</taxon>
        <taxon>Tracheophyta</taxon>
        <taxon>Spermatophyta</taxon>
        <taxon>Magnoliopsida</taxon>
        <taxon>eudicotyledons</taxon>
        <taxon>Gunneridae</taxon>
        <taxon>Pentapetalae</taxon>
        <taxon>rosids</taxon>
        <taxon>malvids</taxon>
        <taxon>Brassicales</taxon>
        <taxon>Brassicaceae</taxon>
        <taxon>Camelineae</taxon>
        <taxon>Camelina</taxon>
    </lineage>
</organism>
<comment type="similarity">
    <text evidence="3">Belongs to the NPH3 family.</text>
</comment>
<keyword evidence="6" id="KW-1185">Reference proteome</keyword>
<protein>
    <submittedName>
        <fullName evidence="7">BTB/POZ domain-containing protein At5g47800-like</fullName>
    </submittedName>
</protein>
<feature type="compositionally biased region" description="Basic and acidic residues" evidence="4">
    <location>
        <begin position="302"/>
        <end position="326"/>
    </location>
</feature>
<dbReference type="GeneID" id="104724662"/>
<sequence length="336" mass="38123">MSKMKFMKIGTKPDTFYTQDASRILITDTPNDLVVRINNTTYHLHRSSLVPKCGLLPRLFTDSEESDSVTIELNDIYVGASLTTKTELIRKAGLQLDEATVEDLLLRSHSSSHHRRYDTDLVATVLESFFMLWRRQSSAHLSSNNSQLVHSIRKVAKLIDSYLQAVAQDVHTSVSKFVSLAEAVPEIARESHDRLYKAINIYLKVHPEISKEEKKQLCRSLDCHKLSAEVRAHAVKNERLPLRTVVQALFFDQESSSKGASSRLESQELFSRGKETSTDMHKLHLGQAETASIGKAKNILEGAKRGEEKIRSSTDPKKIVRKETRSEHKHHISRDR</sequence>
<evidence type="ECO:0000256" key="4">
    <source>
        <dbReference type="SAM" id="MobiDB-lite"/>
    </source>
</evidence>
<keyword evidence="2" id="KW-0833">Ubl conjugation pathway</keyword>
<reference evidence="7" key="2">
    <citation type="submission" date="2025-08" db="UniProtKB">
        <authorList>
            <consortium name="RefSeq"/>
        </authorList>
    </citation>
    <scope>IDENTIFICATION</scope>
    <source>
        <tissue evidence="7">Leaf</tissue>
    </source>
</reference>
<evidence type="ECO:0000256" key="1">
    <source>
        <dbReference type="ARBA" id="ARBA00004906"/>
    </source>
</evidence>
<gene>
    <name evidence="7" type="primary">LOC104724662</name>
</gene>
<dbReference type="InterPro" id="IPR027356">
    <property type="entry name" value="NPH3_dom"/>
</dbReference>
<comment type="pathway">
    <text evidence="1">Protein modification; protein ubiquitination.</text>
</comment>
<evidence type="ECO:0000256" key="3">
    <source>
        <dbReference type="PROSITE-ProRule" id="PRU00982"/>
    </source>
</evidence>